<keyword evidence="1" id="KW-0472">Membrane</keyword>
<name>A0ABZ2SPU3_9ENTE</name>
<keyword evidence="3" id="KW-1185">Reference proteome</keyword>
<protein>
    <recommendedName>
        <fullName evidence="4">Holin-X, holin superfamily III</fullName>
    </recommendedName>
</protein>
<feature type="transmembrane region" description="Helical" evidence="1">
    <location>
        <begin position="31"/>
        <end position="55"/>
    </location>
</feature>
<evidence type="ECO:0000313" key="2">
    <source>
        <dbReference type="EMBL" id="WYJ77806.1"/>
    </source>
</evidence>
<keyword evidence="1" id="KW-0812">Transmembrane</keyword>
<evidence type="ECO:0000256" key="1">
    <source>
        <dbReference type="SAM" id="Phobius"/>
    </source>
</evidence>
<reference evidence="2 3" key="1">
    <citation type="submission" date="2024-03" db="EMBL/GenBank/DDBJ databases">
        <title>The Genome Sequence of Enterococcus sp. DIV2402.</title>
        <authorList>
            <consortium name="The Broad Institute Genomics Platform"/>
            <consortium name="The Broad Institute Microbial Omics Core"/>
            <consortium name="The Broad Institute Genomic Center for Infectious Diseases"/>
            <person name="Earl A."/>
            <person name="Manson A."/>
            <person name="Gilmore M."/>
            <person name="Schwartman J."/>
            <person name="Shea T."/>
            <person name="Abouelleil A."/>
            <person name="Cao P."/>
            <person name="Chapman S."/>
            <person name="Cusick C."/>
            <person name="Young S."/>
            <person name="Neafsey D."/>
            <person name="Nusbaum C."/>
            <person name="Birren B."/>
        </authorList>
    </citation>
    <scope>NUCLEOTIDE SEQUENCE [LARGE SCALE GENOMIC DNA]</scope>
    <source>
        <strain evidence="2 3">DIV2402</strain>
    </source>
</reference>
<gene>
    <name evidence="2" type="ORF">DOK78_002444</name>
</gene>
<organism evidence="2 3">
    <name type="scientific">Candidatus Enterococcus lowellii</name>
    <dbReference type="NCBI Taxonomy" id="2230877"/>
    <lineage>
        <taxon>Bacteria</taxon>
        <taxon>Bacillati</taxon>
        <taxon>Bacillota</taxon>
        <taxon>Bacilli</taxon>
        <taxon>Lactobacillales</taxon>
        <taxon>Enterococcaceae</taxon>
        <taxon>Enterococcus</taxon>
    </lineage>
</organism>
<evidence type="ECO:0000313" key="3">
    <source>
        <dbReference type="Proteomes" id="UP000664701"/>
    </source>
</evidence>
<dbReference type="EMBL" id="CP147251">
    <property type="protein sequence ID" value="WYJ77806.1"/>
    <property type="molecule type" value="Genomic_DNA"/>
</dbReference>
<sequence length="112" mass="12998">MELLLEFLSNFVIFTDELISPDLESKKKKRIAVLLSLFSFLIFLSFTLFLIFLTFGLLNLLISDFDIIIAFLAMLLLLCNCFLVYKSYAYSFGIVVTIKLFMKESNINKKEN</sequence>
<feature type="transmembrane region" description="Helical" evidence="1">
    <location>
        <begin position="67"/>
        <end position="85"/>
    </location>
</feature>
<proteinExistence type="predicted"/>
<dbReference type="Proteomes" id="UP000664701">
    <property type="component" value="Chromosome"/>
</dbReference>
<keyword evidence="1" id="KW-1133">Transmembrane helix</keyword>
<accession>A0ABZ2SPU3</accession>
<evidence type="ECO:0008006" key="4">
    <source>
        <dbReference type="Google" id="ProtNLM"/>
    </source>
</evidence>